<evidence type="ECO:0000256" key="7">
    <source>
        <dbReference type="ARBA" id="ARBA00022723"/>
    </source>
</evidence>
<dbReference type="Proteomes" id="UP000005359">
    <property type="component" value="Unassembled WGS sequence"/>
</dbReference>
<keyword evidence="9" id="KW-0411">Iron-sulfur</keyword>
<evidence type="ECO:0000256" key="10">
    <source>
        <dbReference type="NCBIfam" id="TIGR00550"/>
    </source>
</evidence>
<evidence type="ECO:0000256" key="5">
    <source>
        <dbReference type="ARBA" id="ARBA00022642"/>
    </source>
</evidence>
<evidence type="ECO:0000256" key="6">
    <source>
        <dbReference type="ARBA" id="ARBA00022679"/>
    </source>
</evidence>
<evidence type="ECO:0000256" key="11">
    <source>
        <dbReference type="SAM" id="MobiDB-lite"/>
    </source>
</evidence>
<proteinExistence type="predicted"/>
<dbReference type="Pfam" id="PF02445">
    <property type="entry name" value="NadA"/>
    <property type="match status" value="1"/>
</dbReference>
<reference evidence="12 13" key="2">
    <citation type="submission" date="2007-10" db="EMBL/GenBank/DDBJ databases">
        <authorList>
            <person name="Fulton L."/>
            <person name="Clifton S."/>
            <person name="Fulton B."/>
            <person name="Xu J."/>
            <person name="Minx P."/>
            <person name="Pepin K.H."/>
            <person name="Johnson M."/>
            <person name="Thiruvilangam P."/>
            <person name="Bhonagiri V."/>
            <person name="Nash W.E."/>
            <person name="Wang C."/>
            <person name="Mardis E.R."/>
            <person name="Wilson R.K."/>
        </authorList>
    </citation>
    <scope>NUCLEOTIDE SEQUENCE [LARGE SCALE GENOMIC DNA]</scope>
    <source>
        <strain evidence="12 13">ATCC 27755</strain>
    </source>
</reference>
<gene>
    <name evidence="12" type="primary">nadA</name>
    <name evidence="12" type="ORF">DORFOR_01504</name>
</gene>
<keyword evidence="8" id="KW-0408">Iron</keyword>
<dbReference type="GO" id="GO:0034628">
    <property type="term" value="P:'de novo' NAD+ biosynthetic process from L-aspartate"/>
    <property type="evidence" value="ECO:0007669"/>
    <property type="project" value="TreeGrafter"/>
</dbReference>
<evidence type="ECO:0000313" key="13">
    <source>
        <dbReference type="Proteomes" id="UP000005359"/>
    </source>
</evidence>
<dbReference type="GO" id="GO:0046872">
    <property type="term" value="F:metal ion binding"/>
    <property type="evidence" value="ECO:0007669"/>
    <property type="project" value="UniProtKB-KW"/>
</dbReference>
<dbReference type="AlphaFoldDB" id="B0G5G3"/>
<dbReference type="PaxDb" id="411461-DORFOR_01504"/>
<dbReference type="EMBL" id="AAXA02000013">
    <property type="protein sequence ID" value="EDR47013.1"/>
    <property type="molecule type" value="Genomic_DNA"/>
</dbReference>
<feature type="region of interest" description="Disordered" evidence="11">
    <location>
        <begin position="293"/>
        <end position="312"/>
    </location>
</feature>
<accession>B0G5G3</accession>
<dbReference type="NCBIfam" id="NF006878">
    <property type="entry name" value="PRK09375.1-2"/>
    <property type="match status" value="1"/>
</dbReference>
<dbReference type="STRING" id="411461.DORFOR_01504"/>
<comment type="caution">
    <text evidence="12">The sequence shown here is derived from an EMBL/GenBank/DDBJ whole genome shotgun (WGS) entry which is preliminary data.</text>
</comment>
<dbReference type="GO" id="GO:0005829">
    <property type="term" value="C:cytosol"/>
    <property type="evidence" value="ECO:0007669"/>
    <property type="project" value="TreeGrafter"/>
</dbReference>
<reference evidence="12 13" key="1">
    <citation type="submission" date="2007-10" db="EMBL/GenBank/DDBJ databases">
        <title>Draft genome sequence of Dorea formicigenerans(ATCC 27755).</title>
        <authorList>
            <person name="Sudarsanam P."/>
            <person name="Ley R."/>
            <person name="Guruge J."/>
            <person name="Turnbaugh P.J."/>
            <person name="Mahowald M."/>
            <person name="Liep D."/>
            <person name="Gordon J."/>
        </authorList>
    </citation>
    <scope>NUCLEOTIDE SEQUENCE [LARGE SCALE GENOMIC DNA]</scope>
    <source>
        <strain evidence="12 13">ATCC 27755</strain>
    </source>
</reference>
<organism evidence="12 13">
    <name type="scientific">Dorea formicigenerans ATCC 27755</name>
    <dbReference type="NCBI Taxonomy" id="411461"/>
    <lineage>
        <taxon>Bacteria</taxon>
        <taxon>Bacillati</taxon>
        <taxon>Bacillota</taxon>
        <taxon>Clostridia</taxon>
        <taxon>Lachnospirales</taxon>
        <taxon>Lachnospiraceae</taxon>
        <taxon>Dorea</taxon>
    </lineage>
</organism>
<dbReference type="SUPFAM" id="SSF142754">
    <property type="entry name" value="NadA-like"/>
    <property type="match status" value="1"/>
</dbReference>
<evidence type="ECO:0000313" key="12">
    <source>
        <dbReference type="EMBL" id="EDR47013.1"/>
    </source>
</evidence>
<sequence>MKFQIIWEEKHMTIVEEIQKLKQEKNAVILAHYYVRPEVQDIADYIGDSFYLSRVATELSESTIVFCGVSFMGESAKILNPDKTVLMPDPAADCPMAHMADVESIKKIREEYKDVAVVCYINSTAALKEYSDVCVTSANAVKIVKALPNKNIYFIPDRNLAHFVADQVPEKHFIYNEGFCPTHERMEADEVREAKEEHPDALVLSHPECNTEVLKLSDYIGSTSGIIKYATESPCNEFIICTEEGVHYKLVQNNPNKHFYYPKTVPVCPNMKKNTLEKVLHVLKTGKNEVHVSDSLRENSKKPLERMLELGK</sequence>
<dbReference type="UniPathway" id="UPA00253">
    <property type="reaction ID" value="UER00327"/>
</dbReference>
<dbReference type="Gene3D" id="3.40.50.10800">
    <property type="entry name" value="NadA-like"/>
    <property type="match status" value="3"/>
</dbReference>
<protein>
    <recommendedName>
        <fullName evidence="3 10">Quinolinate synthase</fullName>
        <ecNumber evidence="3 10">2.5.1.72</ecNumber>
    </recommendedName>
</protein>
<evidence type="ECO:0000256" key="2">
    <source>
        <dbReference type="ARBA" id="ARBA00005065"/>
    </source>
</evidence>
<comment type="cofactor">
    <cofactor evidence="1">
        <name>[4Fe-4S] cluster</name>
        <dbReference type="ChEBI" id="CHEBI:49883"/>
    </cofactor>
</comment>
<evidence type="ECO:0000256" key="3">
    <source>
        <dbReference type="ARBA" id="ARBA00012669"/>
    </source>
</evidence>
<evidence type="ECO:0000256" key="4">
    <source>
        <dbReference type="ARBA" id="ARBA00022485"/>
    </source>
</evidence>
<dbReference type="InterPro" id="IPR003473">
    <property type="entry name" value="NadA"/>
</dbReference>
<evidence type="ECO:0000256" key="9">
    <source>
        <dbReference type="ARBA" id="ARBA00023014"/>
    </source>
</evidence>
<dbReference type="GO" id="GO:0008987">
    <property type="term" value="F:quinolinate synthetase A activity"/>
    <property type="evidence" value="ECO:0007669"/>
    <property type="project" value="UniProtKB-UniRule"/>
</dbReference>
<dbReference type="PANTHER" id="PTHR30573:SF0">
    <property type="entry name" value="QUINOLINATE SYNTHASE, CHLOROPLASTIC"/>
    <property type="match status" value="1"/>
</dbReference>
<dbReference type="PANTHER" id="PTHR30573">
    <property type="entry name" value="QUINOLINATE SYNTHETASE A"/>
    <property type="match status" value="1"/>
</dbReference>
<keyword evidence="6" id="KW-0808">Transferase</keyword>
<comment type="pathway">
    <text evidence="2">Cofactor biosynthesis; NAD(+) biosynthesis; quinolinate from iminoaspartate: step 1/1.</text>
</comment>
<dbReference type="EC" id="2.5.1.72" evidence="3 10"/>
<dbReference type="NCBIfam" id="TIGR00550">
    <property type="entry name" value="nadA"/>
    <property type="match status" value="1"/>
</dbReference>
<dbReference type="InterPro" id="IPR036094">
    <property type="entry name" value="NadA_sf"/>
</dbReference>
<keyword evidence="5" id="KW-0662">Pyridine nucleotide biosynthesis</keyword>
<dbReference type="GO" id="GO:0051539">
    <property type="term" value="F:4 iron, 4 sulfur cluster binding"/>
    <property type="evidence" value="ECO:0007669"/>
    <property type="project" value="UniProtKB-KW"/>
</dbReference>
<keyword evidence="7" id="KW-0479">Metal-binding</keyword>
<dbReference type="eggNOG" id="COG0379">
    <property type="taxonomic scope" value="Bacteria"/>
</dbReference>
<evidence type="ECO:0000256" key="8">
    <source>
        <dbReference type="ARBA" id="ARBA00023004"/>
    </source>
</evidence>
<keyword evidence="4" id="KW-0004">4Fe-4S</keyword>
<evidence type="ECO:0000256" key="1">
    <source>
        <dbReference type="ARBA" id="ARBA00001966"/>
    </source>
</evidence>
<name>B0G5G3_9FIRM</name>